<name>A0A6H1ZWI1_9ZZZZ</name>
<dbReference type="EMBL" id="MT141268">
    <property type="protein sequence ID" value="QJA57352.1"/>
    <property type="molecule type" value="Genomic_DNA"/>
</dbReference>
<accession>A0A6H1ZWI1</accession>
<evidence type="ECO:0000313" key="1">
    <source>
        <dbReference type="EMBL" id="QJA51822.1"/>
    </source>
</evidence>
<reference evidence="1" key="1">
    <citation type="submission" date="2020-03" db="EMBL/GenBank/DDBJ databases">
        <title>The deep terrestrial virosphere.</title>
        <authorList>
            <person name="Holmfeldt K."/>
            <person name="Nilsson E."/>
            <person name="Simone D."/>
            <person name="Lopez-Fernandez M."/>
            <person name="Wu X."/>
            <person name="de Brujin I."/>
            <person name="Lundin D."/>
            <person name="Andersson A."/>
            <person name="Bertilsson S."/>
            <person name="Dopson M."/>
        </authorList>
    </citation>
    <scope>NUCLEOTIDE SEQUENCE</scope>
    <source>
        <strain evidence="3">MM415A01118</strain>
        <strain evidence="2">MM415B01659</strain>
        <strain evidence="1">TM448A02311</strain>
        <strain evidence="4">TM448B01472</strain>
    </source>
</reference>
<protein>
    <submittedName>
        <fullName evidence="1">Uncharacterized protein</fullName>
    </submittedName>
</protein>
<dbReference type="EMBL" id="MT142324">
    <property type="protein sequence ID" value="QJA78180.1"/>
    <property type="molecule type" value="Genomic_DNA"/>
</dbReference>
<dbReference type="EMBL" id="MT144291">
    <property type="protein sequence ID" value="QJA51822.1"/>
    <property type="molecule type" value="Genomic_DNA"/>
</dbReference>
<dbReference type="EMBL" id="MT144765">
    <property type="protein sequence ID" value="QJH99044.1"/>
    <property type="molecule type" value="Genomic_DNA"/>
</dbReference>
<evidence type="ECO:0000313" key="3">
    <source>
        <dbReference type="EMBL" id="QJA78180.1"/>
    </source>
</evidence>
<dbReference type="AlphaFoldDB" id="A0A6H1ZWI1"/>
<proteinExistence type="predicted"/>
<evidence type="ECO:0000313" key="2">
    <source>
        <dbReference type="EMBL" id="QJA57352.1"/>
    </source>
</evidence>
<gene>
    <name evidence="3" type="ORF">MM415A01118_0006</name>
    <name evidence="2" type="ORF">MM415B01659_0021</name>
    <name evidence="1" type="ORF">TM448A02311_0005</name>
    <name evidence="4" type="ORF">TM448B01472_0006</name>
</gene>
<evidence type="ECO:0000313" key="4">
    <source>
        <dbReference type="EMBL" id="QJH99044.1"/>
    </source>
</evidence>
<sequence>MANSITTRIKLPDDVHRQVKAAAVLCDVRTDEALGMCVAYLVASVRPLSWLPNYPAPCGENQEEGE</sequence>
<organism evidence="1">
    <name type="scientific">viral metagenome</name>
    <dbReference type="NCBI Taxonomy" id="1070528"/>
    <lineage>
        <taxon>unclassified sequences</taxon>
        <taxon>metagenomes</taxon>
        <taxon>organismal metagenomes</taxon>
    </lineage>
</organism>